<keyword evidence="1" id="KW-0175">Coiled coil</keyword>
<evidence type="ECO:0000256" key="1">
    <source>
        <dbReference type="SAM" id="Coils"/>
    </source>
</evidence>
<feature type="domain" description="Ferritin/DPS" evidence="2">
    <location>
        <begin position="8"/>
        <end position="143"/>
    </location>
</feature>
<dbReference type="GO" id="GO:0008199">
    <property type="term" value="F:ferric iron binding"/>
    <property type="evidence" value="ECO:0007669"/>
    <property type="project" value="InterPro"/>
</dbReference>
<protein>
    <recommendedName>
        <fullName evidence="2">Ferritin/DPS domain-containing protein</fullName>
    </recommendedName>
</protein>
<sequence length="152" mass="16847">MTVQTDLALNNVLIDMARSFLQYVAESWPWVSPDGQSVENQVLVIAERQRQDVADIAALLNEREHFIDFGSFPTEYTDLQFIALEALFEPLHNSQATVLASIANALEQARTSGDTEAETLLTAIEIRQKEAAAALKELQQELDKQSGNAVKS</sequence>
<dbReference type="InterPro" id="IPR009078">
    <property type="entry name" value="Ferritin-like_SF"/>
</dbReference>
<dbReference type="InterPro" id="IPR012347">
    <property type="entry name" value="Ferritin-like"/>
</dbReference>
<keyword evidence="4" id="KW-1185">Reference proteome</keyword>
<gene>
    <name evidence="3" type="ORF">Fuma_02635</name>
</gene>
<dbReference type="Gene3D" id="1.20.1260.10">
    <property type="match status" value="1"/>
</dbReference>
<dbReference type="KEGG" id="fmr:Fuma_02635"/>
<dbReference type="InterPro" id="IPR008331">
    <property type="entry name" value="Ferritin_DPS_dom"/>
</dbReference>
<evidence type="ECO:0000313" key="3">
    <source>
        <dbReference type="EMBL" id="APZ93022.1"/>
    </source>
</evidence>
<accession>A0A1P8WG47</accession>
<organism evidence="3 4">
    <name type="scientific">Fuerstiella marisgermanici</name>
    <dbReference type="NCBI Taxonomy" id="1891926"/>
    <lineage>
        <taxon>Bacteria</taxon>
        <taxon>Pseudomonadati</taxon>
        <taxon>Planctomycetota</taxon>
        <taxon>Planctomycetia</taxon>
        <taxon>Planctomycetales</taxon>
        <taxon>Planctomycetaceae</taxon>
        <taxon>Fuerstiella</taxon>
    </lineage>
</organism>
<dbReference type="OrthoDB" id="287757at2"/>
<name>A0A1P8WG47_9PLAN</name>
<evidence type="ECO:0000313" key="4">
    <source>
        <dbReference type="Proteomes" id="UP000187735"/>
    </source>
</evidence>
<dbReference type="STRING" id="1891926.Fuma_02635"/>
<dbReference type="AlphaFoldDB" id="A0A1P8WG47"/>
<dbReference type="EMBL" id="CP017641">
    <property type="protein sequence ID" value="APZ93022.1"/>
    <property type="molecule type" value="Genomic_DNA"/>
</dbReference>
<dbReference type="Pfam" id="PF00210">
    <property type="entry name" value="Ferritin"/>
    <property type="match status" value="1"/>
</dbReference>
<dbReference type="SUPFAM" id="SSF47240">
    <property type="entry name" value="Ferritin-like"/>
    <property type="match status" value="1"/>
</dbReference>
<proteinExistence type="predicted"/>
<dbReference type="RefSeq" id="WP_077024553.1">
    <property type="nucleotide sequence ID" value="NZ_CP017641.1"/>
</dbReference>
<evidence type="ECO:0000259" key="2">
    <source>
        <dbReference type="Pfam" id="PF00210"/>
    </source>
</evidence>
<dbReference type="Proteomes" id="UP000187735">
    <property type="component" value="Chromosome"/>
</dbReference>
<feature type="coiled-coil region" evidence="1">
    <location>
        <begin position="121"/>
        <end position="148"/>
    </location>
</feature>
<reference evidence="3 4" key="1">
    <citation type="journal article" date="2016" name="Front. Microbiol.">
        <title>Fuerstia marisgermanicae gen. nov., sp. nov., an Unusual Member of the Phylum Planctomycetes from the German Wadden Sea.</title>
        <authorList>
            <person name="Kohn T."/>
            <person name="Heuer A."/>
            <person name="Jogler M."/>
            <person name="Vollmers J."/>
            <person name="Boedeker C."/>
            <person name="Bunk B."/>
            <person name="Rast P."/>
            <person name="Borchert D."/>
            <person name="Glockner I."/>
            <person name="Freese H.M."/>
            <person name="Klenk H.P."/>
            <person name="Overmann J."/>
            <person name="Kaster A.K."/>
            <person name="Rohde M."/>
            <person name="Wiegand S."/>
            <person name="Jogler C."/>
        </authorList>
    </citation>
    <scope>NUCLEOTIDE SEQUENCE [LARGE SCALE GENOMIC DNA]</scope>
    <source>
        <strain evidence="3 4">NH11</strain>
    </source>
</reference>